<feature type="region of interest" description="Disordered" evidence="5">
    <location>
        <begin position="1"/>
        <end position="37"/>
    </location>
</feature>
<organism evidence="6 7">
    <name type="scientific">Agaricus bisporus var. burnettii</name>
    <dbReference type="NCBI Taxonomy" id="192524"/>
    <lineage>
        <taxon>Eukaryota</taxon>
        <taxon>Fungi</taxon>
        <taxon>Dikarya</taxon>
        <taxon>Basidiomycota</taxon>
        <taxon>Agaricomycotina</taxon>
        <taxon>Agaricomycetes</taxon>
        <taxon>Agaricomycetidae</taxon>
        <taxon>Agaricales</taxon>
        <taxon>Agaricineae</taxon>
        <taxon>Agaricaceae</taxon>
        <taxon>Agaricus</taxon>
    </lineage>
</organism>
<reference evidence="6 7" key="1">
    <citation type="journal article" name="Sci. Rep.">
        <title>Telomere-to-telomere assembled and centromere annotated genomes of the two main subspecies of the button mushroom Agaricus bisporus reveal especially polymorphic chromosome ends.</title>
        <authorList>
            <person name="Sonnenberg A.S.M."/>
            <person name="Sedaghat-Telgerd N."/>
            <person name="Lavrijssen B."/>
            <person name="Ohm R.A."/>
            <person name="Hendrickx P.M."/>
            <person name="Scholtmeijer K."/>
            <person name="Baars J.J.P."/>
            <person name="van Peer A."/>
        </authorList>
    </citation>
    <scope>NUCLEOTIDE SEQUENCE [LARGE SCALE GENOMIC DNA]</scope>
    <source>
        <strain evidence="6 7">H119_p4</strain>
    </source>
</reference>
<feature type="compositionally biased region" description="Low complexity" evidence="5">
    <location>
        <begin position="110"/>
        <end position="137"/>
    </location>
</feature>
<feature type="compositionally biased region" description="Basic and acidic residues" evidence="5">
    <location>
        <begin position="761"/>
        <end position="771"/>
    </location>
</feature>
<feature type="region of interest" description="Disordered" evidence="5">
    <location>
        <begin position="748"/>
        <end position="861"/>
    </location>
</feature>
<feature type="region of interest" description="Disordered" evidence="5">
    <location>
        <begin position="163"/>
        <end position="193"/>
    </location>
</feature>
<feature type="compositionally biased region" description="Polar residues" evidence="5">
    <location>
        <begin position="804"/>
        <end position="819"/>
    </location>
</feature>
<dbReference type="PANTHER" id="PTHR12400:SF21">
    <property type="entry name" value="KINASE"/>
    <property type="match status" value="1"/>
</dbReference>
<sequence>MVLPNVSKHSGFPFPLSPPSSGFVTASSSPRLVGFDTPQLESANVHLTALPTRQNAEVHTPRKKLQKPPVVPDVLHSAENLSRTRSTSPFTSRSYTLPSSSSALSLSASSALPHVPSHPTSSTSSPSTSSSSSIVPPRDNFHATGAGMGRKVAAKLQLFKESVGPSEGSLPSEVSNPQSACKRDSSQSGDDEEIAEAEFEFVKRSDWPDREAAAIRRERSMTTLERLRGWDNISGAWGDTSQGHHEDREGVLQDYNRWRRGFVESSGAKRGRRRDRTAPEIAAKTESPVLSKKSRNELNVPHLLSHAFPPSPSLSRSPRRLSVSEQSHSDSSTTHSHPPLWSESPSKLPEVFPRPPISTGSHLDLPSPKVFTPVSPLESVSPWSTDDDSNWDAASIATSASVQTDSTRHQGLRTRFPVLLHNSGEGSDLPSNSFVFKGGDSNQSLYFDLSQENLPHIPLRPFRNQVGGHKSIYKFTKQAVCKPLVSRENLFYEAVEREAPPLLGFIPRYLGVMLVSYRRVPKARLTSSIHRRSPSSAQPLPPNLVKNVQSHALVTEPPAKLDGHSGMNELDTDETELPEVVLDRNRHIIPEWMLGGGSRHRSPSQSFNNNGSTVLSSHQSIRNKARHSTASTPNLNVPSASQPASSSFETSPVQYSLFESREMDAPTPVNSPDHSIRAFPASLAEGIHPIADDDEHDLSLPYMRSFSSDIGHPGSPWGTGSTMVNTKLKDHVFQHAMHSAFRRVRKLANYPRSSQTEDEGDFSRPDKDISRRRSRKSRSLLPHTYRVPKSHSDGCRTPIRHMESQTTLTESDQIIPSQNRDNDSSHPGGIFEMDLEPSHPSIETWDSTPMPSRRSSSSDSLLREVPLHSLPRDHSVVPGQPQSNHSFTRQNHFILMEDLTGRLKHPCVMDLKMGTRQYGMDATATKKRSQRKKCDRTTSRSLGVRVCGMQVWNANTQSYSIQDKYEGREVRPEEFNSVLASYLSDGEQLLVHQIPVLLHKLYALARIVSRLKGYRFYGCSLLLIYDGDPDSQEAFRSWALENPSSKSKRGSSLERRSTSRHVTVKESLRRSHSEDLLAGSVAKRSTGRRKRGEVNVRIVDFAHTTTGRDWLPYPEEQYQQDSSAPKGYQAEFDPETGYLYARFPPHYPDQPDRGFLFGLKNVTASLEHIWNEERIRRAKVARDDPSKVENHLPPLPTEGKEIFDEIFGEDDGMISS</sequence>
<dbReference type="GO" id="GO:0008440">
    <property type="term" value="F:inositol-1,4,5-trisphosphate 3-kinase activity"/>
    <property type="evidence" value="ECO:0007669"/>
    <property type="project" value="TreeGrafter"/>
</dbReference>
<feature type="region of interest" description="Disordered" evidence="5">
    <location>
        <begin position="593"/>
        <end position="652"/>
    </location>
</feature>
<feature type="compositionally biased region" description="Low complexity" evidence="5">
    <location>
        <begin position="83"/>
        <end position="96"/>
    </location>
</feature>
<evidence type="ECO:0000313" key="6">
    <source>
        <dbReference type="EMBL" id="KAF7776324.1"/>
    </source>
</evidence>
<accession>A0A8H7KH63</accession>
<feature type="region of interest" description="Disordered" evidence="5">
    <location>
        <begin position="77"/>
        <end position="96"/>
    </location>
</feature>
<feature type="compositionally biased region" description="Polar residues" evidence="5">
    <location>
        <begin position="603"/>
        <end position="620"/>
    </location>
</feature>
<keyword evidence="2 4" id="KW-0808">Transferase</keyword>
<feature type="region of interest" description="Disordered" evidence="5">
    <location>
        <begin position="110"/>
        <end position="145"/>
    </location>
</feature>
<comment type="similarity">
    <text evidence="1 4">Belongs to the inositol phosphokinase (IPK) family.</text>
</comment>
<dbReference type="GO" id="GO:0005634">
    <property type="term" value="C:nucleus"/>
    <property type="evidence" value="ECO:0007669"/>
    <property type="project" value="TreeGrafter"/>
</dbReference>
<dbReference type="SUPFAM" id="SSF56104">
    <property type="entry name" value="SAICAR synthase-like"/>
    <property type="match status" value="1"/>
</dbReference>
<name>A0A8H7KH63_AGABI</name>
<dbReference type="GO" id="GO:0000824">
    <property type="term" value="F:inositol-1,4,5,6-tetrakisphosphate 3-kinase activity"/>
    <property type="evidence" value="ECO:0007669"/>
    <property type="project" value="TreeGrafter"/>
</dbReference>
<dbReference type="Proteomes" id="UP000629468">
    <property type="component" value="Unassembled WGS sequence"/>
</dbReference>
<gene>
    <name evidence="6" type="ORF">Agabi119p4_4717</name>
</gene>
<comment type="caution">
    <text evidence="6">The sequence shown here is derived from an EMBL/GenBank/DDBJ whole genome shotgun (WGS) entry which is preliminary data.</text>
</comment>
<feature type="region of interest" description="Disordered" evidence="5">
    <location>
        <begin position="52"/>
        <end position="72"/>
    </location>
</feature>
<evidence type="ECO:0000256" key="3">
    <source>
        <dbReference type="ARBA" id="ARBA00022777"/>
    </source>
</evidence>
<proteinExistence type="inferred from homology"/>
<feature type="compositionally biased region" description="Basic and acidic residues" evidence="5">
    <location>
        <begin position="1051"/>
        <end position="1065"/>
    </location>
</feature>
<feature type="compositionally biased region" description="Low complexity" evidence="5">
    <location>
        <begin position="10"/>
        <end position="23"/>
    </location>
</feature>
<dbReference type="Pfam" id="PF03770">
    <property type="entry name" value="IPK"/>
    <property type="match status" value="1"/>
</dbReference>
<dbReference type="Gene3D" id="3.30.470.160">
    <property type="entry name" value="Inositol polyphosphate kinase"/>
    <property type="match status" value="1"/>
</dbReference>
<feature type="compositionally biased region" description="Polar residues" evidence="5">
    <location>
        <begin position="628"/>
        <end position="652"/>
    </location>
</feature>
<dbReference type="EMBL" id="JABXXO010000006">
    <property type="protein sequence ID" value="KAF7776324.1"/>
    <property type="molecule type" value="Genomic_DNA"/>
</dbReference>
<dbReference type="InterPro" id="IPR005522">
    <property type="entry name" value="IPK"/>
</dbReference>
<dbReference type="PANTHER" id="PTHR12400">
    <property type="entry name" value="INOSITOL POLYPHOSPHATE KINASE"/>
    <property type="match status" value="1"/>
</dbReference>
<evidence type="ECO:0000256" key="5">
    <source>
        <dbReference type="SAM" id="MobiDB-lite"/>
    </source>
</evidence>
<feature type="region of interest" description="Disordered" evidence="5">
    <location>
        <begin position="265"/>
        <end position="364"/>
    </location>
</feature>
<evidence type="ECO:0000256" key="2">
    <source>
        <dbReference type="ARBA" id="ARBA00022679"/>
    </source>
</evidence>
<dbReference type="GO" id="GO:0032958">
    <property type="term" value="P:inositol phosphate biosynthetic process"/>
    <property type="evidence" value="ECO:0007669"/>
    <property type="project" value="InterPro"/>
</dbReference>
<dbReference type="AlphaFoldDB" id="A0A8H7KH63"/>
<dbReference type="InterPro" id="IPR038286">
    <property type="entry name" value="IPK_sf"/>
</dbReference>
<feature type="region of interest" description="Disordered" evidence="5">
    <location>
        <begin position="1043"/>
        <end position="1065"/>
    </location>
</feature>
<evidence type="ECO:0000313" key="7">
    <source>
        <dbReference type="Proteomes" id="UP000629468"/>
    </source>
</evidence>
<evidence type="ECO:0000256" key="1">
    <source>
        <dbReference type="ARBA" id="ARBA00007374"/>
    </source>
</evidence>
<feature type="compositionally biased region" description="Low complexity" evidence="5">
    <location>
        <begin position="313"/>
        <end position="337"/>
    </location>
</feature>
<dbReference type="EC" id="2.7.-.-" evidence="4"/>
<dbReference type="GO" id="GO:0046854">
    <property type="term" value="P:phosphatidylinositol phosphate biosynthetic process"/>
    <property type="evidence" value="ECO:0007669"/>
    <property type="project" value="TreeGrafter"/>
</dbReference>
<evidence type="ECO:0000256" key="4">
    <source>
        <dbReference type="RuleBase" id="RU363090"/>
    </source>
</evidence>
<keyword evidence="3 4" id="KW-0418">Kinase</keyword>
<dbReference type="GO" id="GO:0005737">
    <property type="term" value="C:cytoplasm"/>
    <property type="evidence" value="ECO:0007669"/>
    <property type="project" value="TreeGrafter"/>
</dbReference>
<protein>
    <recommendedName>
        <fullName evidence="4">Kinase</fullName>
        <ecNumber evidence="4">2.7.-.-</ecNumber>
    </recommendedName>
</protein>